<protein>
    <submittedName>
        <fullName evidence="1">Uncharacterized protein</fullName>
    </submittedName>
</protein>
<proteinExistence type="predicted"/>
<dbReference type="EMBL" id="JABTTQ020000008">
    <property type="protein sequence ID" value="KAK6150507.1"/>
    <property type="molecule type" value="Genomic_DNA"/>
</dbReference>
<comment type="caution">
    <text evidence="1">The sequence shown here is derived from an EMBL/GenBank/DDBJ whole genome shotgun (WGS) entry which is preliminary data.</text>
</comment>
<sequence length="253" mass="28917">MASISFTPMAAAPAQGEKPPKFSGVDLKRWQQKMLVYLTTLGLSRFMKNDPPSTTLNLARLRMEDAPTVGENETDKEKRMAFDAWSQSDFLCRNYILNRLDITLYNVYCSVKTGKELWSSLEKKYKMEDSGTEKFIVGKFLDFKIVDIKTMIGQVQQIQLILHDIIAEGMVLSESFQVAAIIEKLPPLWNDFKNYYKHKRKEMGLKQLIVRLGIEEDNHKSKIKSGKLPIEAKANLVESNASKKRKHPGNGQK</sequence>
<organism evidence="1 2">
    <name type="scientific">Rehmannia glutinosa</name>
    <name type="common">Chinese foxglove</name>
    <dbReference type="NCBI Taxonomy" id="99300"/>
    <lineage>
        <taxon>Eukaryota</taxon>
        <taxon>Viridiplantae</taxon>
        <taxon>Streptophyta</taxon>
        <taxon>Embryophyta</taxon>
        <taxon>Tracheophyta</taxon>
        <taxon>Spermatophyta</taxon>
        <taxon>Magnoliopsida</taxon>
        <taxon>eudicotyledons</taxon>
        <taxon>Gunneridae</taxon>
        <taxon>Pentapetalae</taxon>
        <taxon>asterids</taxon>
        <taxon>lamiids</taxon>
        <taxon>Lamiales</taxon>
        <taxon>Orobanchaceae</taxon>
        <taxon>Rehmannieae</taxon>
        <taxon>Rehmannia</taxon>
    </lineage>
</organism>
<accession>A0ABR0WVX3</accession>
<dbReference type="Pfam" id="PF14223">
    <property type="entry name" value="Retrotran_gag_2"/>
    <property type="match status" value="1"/>
</dbReference>
<gene>
    <name evidence="1" type="ORF">DH2020_015439</name>
</gene>
<evidence type="ECO:0000313" key="2">
    <source>
        <dbReference type="Proteomes" id="UP001318860"/>
    </source>
</evidence>
<dbReference type="PANTHER" id="PTHR47592:SF27">
    <property type="entry name" value="OS08G0421700 PROTEIN"/>
    <property type="match status" value="1"/>
</dbReference>
<evidence type="ECO:0000313" key="1">
    <source>
        <dbReference type="EMBL" id="KAK6150507.1"/>
    </source>
</evidence>
<name>A0ABR0WVX3_REHGL</name>
<keyword evidence="2" id="KW-1185">Reference proteome</keyword>
<dbReference type="PANTHER" id="PTHR47592">
    <property type="entry name" value="PBF68 PROTEIN"/>
    <property type="match status" value="1"/>
</dbReference>
<reference evidence="1 2" key="1">
    <citation type="journal article" date="2021" name="Comput. Struct. Biotechnol. J.">
        <title>De novo genome assembly of the potent medicinal plant Rehmannia glutinosa using nanopore technology.</title>
        <authorList>
            <person name="Ma L."/>
            <person name="Dong C."/>
            <person name="Song C."/>
            <person name="Wang X."/>
            <person name="Zheng X."/>
            <person name="Niu Y."/>
            <person name="Chen S."/>
            <person name="Feng W."/>
        </authorList>
    </citation>
    <scope>NUCLEOTIDE SEQUENCE [LARGE SCALE GENOMIC DNA]</scope>
    <source>
        <strain evidence="1">DH-2019</strain>
    </source>
</reference>
<dbReference type="Proteomes" id="UP001318860">
    <property type="component" value="Unassembled WGS sequence"/>
</dbReference>